<proteinExistence type="predicted"/>
<name>A0ABT4RVM0_9ACTN</name>
<dbReference type="RefSeq" id="WP_202956516.1">
    <property type="nucleotide sequence ID" value="NZ_JAPCID010000088.1"/>
</dbReference>
<reference evidence="2" key="1">
    <citation type="submission" date="2022-10" db="EMBL/GenBank/DDBJ databases">
        <title>The WGS of Solirubrobacter sp. CPCC 204708.</title>
        <authorList>
            <person name="Jiang Z."/>
        </authorList>
    </citation>
    <scope>NUCLEOTIDE SEQUENCE</scope>
    <source>
        <strain evidence="2">CPCC 204708</strain>
    </source>
</reference>
<comment type="caution">
    <text evidence="2">The sequence shown here is derived from an EMBL/GenBank/DDBJ whole genome shotgun (WGS) entry which is preliminary data.</text>
</comment>
<dbReference type="SUPFAM" id="SSF51126">
    <property type="entry name" value="Pectin lyase-like"/>
    <property type="match status" value="1"/>
</dbReference>
<keyword evidence="3" id="KW-1185">Reference proteome</keyword>
<gene>
    <name evidence="2" type="ORF">OJ962_33295</name>
</gene>
<organism evidence="2 3">
    <name type="scientific">Solirubrobacter deserti</name>
    <dbReference type="NCBI Taxonomy" id="2282478"/>
    <lineage>
        <taxon>Bacteria</taxon>
        <taxon>Bacillati</taxon>
        <taxon>Actinomycetota</taxon>
        <taxon>Thermoleophilia</taxon>
        <taxon>Solirubrobacterales</taxon>
        <taxon>Solirubrobacteraceae</taxon>
        <taxon>Solirubrobacter</taxon>
    </lineage>
</organism>
<sequence length="529" mass="54329">MLPRLLLAALLTVLLVTPSADAATYCVGTPCEGTSKPTIDAALAAAATVPGKDTLMLGAGPFTGSWSITAANPVDLVGPAGGAKLISTGNAGLVIDAPDVLVENVQVQNHTANAASGIHARAPWVKLVRVGVKDAPGTKLQVGFRVTAGAQLNTVSTSMSTPGSVGVLATGAPTAPLQVYNANLTGDHGLRAWEWAKPVRLERVRVKAQNTGIAINGSGDVLADSVAVWGGLVALEARASAGVLRHMTLANGSNGAALWARTSPLKLSDSVLVSGGEDLSTDTAIELRRSAFRPKRMEGPITQPGADNVDLSTAWHGMPSVAAGVLEPVSGSALIDHGTPGPEPAFDVALRPRPVDGDRDGVARRDIGAFEALEKTSVEPAKVTLIDPTPPVVATPTPTPIPTPVPTVVPTATPVPTPPPVEGGPGATAPPTKPQLRIGSVQARRTLAGRATGAVARVQITLAKQGRCASKAGALRRAKRCAWLGAGGRRTWTLKFARKLPRGTYTVRARALDGRGRVLATAFKRVRVA</sequence>
<dbReference type="Proteomes" id="UP001147700">
    <property type="component" value="Unassembled WGS sequence"/>
</dbReference>
<dbReference type="InterPro" id="IPR011050">
    <property type="entry name" value="Pectin_lyase_fold/virulence"/>
</dbReference>
<feature type="signal peptide" evidence="1">
    <location>
        <begin position="1"/>
        <end position="22"/>
    </location>
</feature>
<accession>A0ABT4RVM0</accession>
<keyword evidence="1" id="KW-0732">Signal</keyword>
<dbReference type="EMBL" id="JAPCID010000088">
    <property type="protein sequence ID" value="MDA0142408.1"/>
    <property type="molecule type" value="Genomic_DNA"/>
</dbReference>
<evidence type="ECO:0000313" key="3">
    <source>
        <dbReference type="Proteomes" id="UP001147700"/>
    </source>
</evidence>
<evidence type="ECO:0000256" key="1">
    <source>
        <dbReference type="SAM" id="SignalP"/>
    </source>
</evidence>
<feature type="chain" id="PRO_5046429534" description="Right handed beta helix domain-containing protein" evidence="1">
    <location>
        <begin position="23"/>
        <end position="529"/>
    </location>
</feature>
<evidence type="ECO:0000313" key="2">
    <source>
        <dbReference type="EMBL" id="MDA0142408.1"/>
    </source>
</evidence>
<evidence type="ECO:0008006" key="4">
    <source>
        <dbReference type="Google" id="ProtNLM"/>
    </source>
</evidence>
<protein>
    <recommendedName>
        <fullName evidence="4">Right handed beta helix domain-containing protein</fullName>
    </recommendedName>
</protein>